<accession>A0ABS3YU74</accession>
<sequence length="148" mass="16354">MACKKGDSNDNNNNNLYFSADLDGVHTDFKGRLIADTSYPKELHISGFKDSNSVSRIWFNVEGLTAGTYKQASYDVTFGYYAVPKAYLNVSSDAVVTITSKTSTTVTGTFSGTAEYQERQMIGLETKWVTTSTVKITNGKFNVKIEKE</sequence>
<organism evidence="1 2">
    <name type="scientific">Niastella soli</name>
    <dbReference type="NCBI Taxonomy" id="2821487"/>
    <lineage>
        <taxon>Bacteria</taxon>
        <taxon>Pseudomonadati</taxon>
        <taxon>Bacteroidota</taxon>
        <taxon>Chitinophagia</taxon>
        <taxon>Chitinophagales</taxon>
        <taxon>Chitinophagaceae</taxon>
        <taxon>Niastella</taxon>
    </lineage>
</organism>
<reference evidence="1 2" key="1">
    <citation type="submission" date="2021-03" db="EMBL/GenBank/DDBJ databases">
        <title>Assistant Professor.</title>
        <authorList>
            <person name="Huq M.A."/>
        </authorList>
    </citation>
    <scope>NUCLEOTIDE SEQUENCE [LARGE SCALE GENOMIC DNA]</scope>
    <source>
        <strain evidence="1 2">MAH-29</strain>
    </source>
</reference>
<proteinExistence type="predicted"/>
<protein>
    <recommendedName>
        <fullName evidence="3">Lipocalin-like domain-containing protein</fullName>
    </recommendedName>
</protein>
<evidence type="ECO:0000313" key="1">
    <source>
        <dbReference type="EMBL" id="MBO9201482.1"/>
    </source>
</evidence>
<gene>
    <name evidence="1" type="ORF">J7I42_14465</name>
</gene>
<dbReference type="EMBL" id="JAGHKO010000003">
    <property type="protein sequence ID" value="MBO9201482.1"/>
    <property type="molecule type" value="Genomic_DNA"/>
</dbReference>
<evidence type="ECO:0008006" key="3">
    <source>
        <dbReference type="Google" id="ProtNLM"/>
    </source>
</evidence>
<name>A0ABS3YU74_9BACT</name>
<evidence type="ECO:0000313" key="2">
    <source>
        <dbReference type="Proteomes" id="UP000677244"/>
    </source>
</evidence>
<dbReference type="Proteomes" id="UP000677244">
    <property type="component" value="Unassembled WGS sequence"/>
</dbReference>
<keyword evidence="2" id="KW-1185">Reference proteome</keyword>
<dbReference type="RefSeq" id="WP_209139536.1">
    <property type="nucleotide sequence ID" value="NZ_JAGHKO010000003.1"/>
</dbReference>
<comment type="caution">
    <text evidence="1">The sequence shown here is derived from an EMBL/GenBank/DDBJ whole genome shotgun (WGS) entry which is preliminary data.</text>
</comment>